<feature type="transmembrane region" description="Helical" evidence="1">
    <location>
        <begin position="204"/>
        <end position="224"/>
    </location>
</feature>
<accession>A0ABX1LTA0</accession>
<keyword evidence="3" id="KW-1185">Reference proteome</keyword>
<protein>
    <recommendedName>
        <fullName evidence="4">Glycosyltransferase RgtA/B/C/D-like domain-containing protein</fullName>
    </recommendedName>
</protein>
<evidence type="ECO:0000313" key="2">
    <source>
        <dbReference type="EMBL" id="NMF58019.1"/>
    </source>
</evidence>
<proteinExistence type="predicted"/>
<dbReference type="RefSeq" id="WP_169362970.1">
    <property type="nucleotide sequence ID" value="NZ_JAAVJL010000001.1"/>
</dbReference>
<feature type="transmembrane region" description="Helical" evidence="1">
    <location>
        <begin position="506"/>
        <end position="527"/>
    </location>
</feature>
<feature type="transmembrane region" description="Helical" evidence="1">
    <location>
        <begin position="311"/>
        <end position="335"/>
    </location>
</feature>
<name>A0ABX1LTA0_9CYAN</name>
<sequence length="536" mass="61767">MPCPLCDSTQLKKYGKLPNGSRKYVCQVCNNIFIDGIGEICCNPEINFLRFKKRSIREIVTSQYYRHASNLRYLVSRINHTLEKINEIKTLIYENIILRLLGYIVLVVSTIFISIVIALVNTYKLFQKSKDYILSYISNYKFWHGLAIISFCATITFLVSYSISGNLDGRSGAMFYMQAEALLQGRTNLDVTWTLDLIPFDGKLFLAIPPLNGFLMLPFVHFFGGRFTETVFSLVLYFLLIIVQFIYVEKFASSQKNSQRRLLFIFLTLGTMIFPCAVIASSWFNAVLGSCLFLSLAWITLYYAQGLKQDIFAITLLAIASIGRFHLAVIFPAFILKAWFSRYAGNIKALVALCVPAVMFIIFVAWWNWVRFGSPFSIKYEELLYADFFKENIQKYGFRNLIYIFPNIYHGIIAIPKLVTQFPFFKIDDMGNGILAISPLFIYILRDKNRSDSWKNFAWLCMAIIAVPIFTHCSTGWQQFGYRYFLDFFPFASFLLLKSRVNPTHLLPLTCILISLWFNMFGAVLFLNPELFGAQS</sequence>
<dbReference type="EMBL" id="JAAVJL010000001">
    <property type="protein sequence ID" value="NMF58019.1"/>
    <property type="molecule type" value="Genomic_DNA"/>
</dbReference>
<reference evidence="2 3" key="1">
    <citation type="submission" date="2020-03" db="EMBL/GenBank/DDBJ databases">
        <title>Draft Genome Sequence of 2-Methylisoborneol Producing Pseudanabaena yagii Strain GIHE-NHR1 Isolated from North Han River in South Korea.</title>
        <authorList>
            <person name="Jeong J."/>
        </authorList>
    </citation>
    <scope>NUCLEOTIDE SEQUENCE [LARGE SCALE GENOMIC DNA]</scope>
    <source>
        <strain evidence="2 3">GIHE-NHR1</strain>
    </source>
</reference>
<comment type="caution">
    <text evidence="2">The sequence shown here is derived from an EMBL/GenBank/DDBJ whole genome shotgun (WGS) entry which is preliminary data.</text>
</comment>
<gene>
    <name evidence="2" type="ORF">HC246_08280</name>
</gene>
<keyword evidence="1" id="KW-1133">Transmembrane helix</keyword>
<evidence type="ECO:0000256" key="1">
    <source>
        <dbReference type="SAM" id="Phobius"/>
    </source>
</evidence>
<feature type="transmembrane region" description="Helical" evidence="1">
    <location>
        <begin position="430"/>
        <end position="445"/>
    </location>
</feature>
<evidence type="ECO:0000313" key="3">
    <source>
        <dbReference type="Proteomes" id="UP000738376"/>
    </source>
</evidence>
<organism evidence="2 3">
    <name type="scientific">Pseudanabaena yagii GIHE-NHR1</name>
    <dbReference type="NCBI Taxonomy" id="2722753"/>
    <lineage>
        <taxon>Bacteria</taxon>
        <taxon>Bacillati</taxon>
        <taxon>Cyanobacteriota</taxon>
        <taxon>Cyanophyceae</taxon>
        <taxon>Pseudanabaenales</taxon>
        <taxon>Pseudanabaenaceae</taxon>
        <taxon>Pseudanabaena</taxon>
        <taxon>Pseudanabaena yagii</taxon>
    </lineage>
</organism>
<feature type="transmembrane region" description="Helical" evidence="1">
    <location>
        <begin position="457"/>
        <end position="474"/>
    </location>
</feature>
<feature type="transmembrane region" description="Helical" evidence="1">
    <location>
        <begin position="347"/>
        <end position="369"/>
    </location>
</feature>
<keyword evidence="1" id="KW-0472">Membrane</keyword>
<evidence type="ECO:0008006" key="4">
    <source>
        <dbReference type="Google" id="ProtNLM"/>
    </source>
</evidence>
<feature type="transmembrane region" description="Helical" evidence="1">
    <location>
        <begin position="100"/>
        <end position="122"/>
    </location>
</feature>
<dbReference type="Proteomes" id="UP000738376">
    <property type="component" value="Unassembled WGS sequence"/>
</dbReference>
<feature type="transmembrane region" description="Helical" evidence="1">
    <location>
        <begin position="230"/>
        <end position="249"/>
    </location>
</feature>
<keyword evidence="1" id="KW-0812">Transmembrane</keyword>
<feature type="transmembrane region" description="Helical" evidence="1">
    <location>
        <begin position="261"/>
        <end position="280"/>
    </location>
</feature>
<feature type="transmembrane region" description="Helical" evidence="1">
    <location>
        <begin position="286"/>
        <end position="304"/>
    </location>
</feature>
<feature type="transmembrane region" description="Helical" evidence="1">
    <location>
        <begin position="142"/>
        <end position="164"/>
    </location>
</feature>